<name>A0ABP9UE77_9DEIO</name>
<keyword evidence="3" id="KW-0808">Transferase</keyword>
<feature type="domain" description="Type ISP restriction-modification enzyme coupler" evidence="8">
    <location>
        <begin position="178"/>
        <end position="278"/>
    </location>
</feature>
<dbReference type="Pfam" id="PF18135">
    <property type="entry name" value="Type_ISP_C"/>
    <property type="match status" value="1"/>
</dbReference>
<dbReference type="Pfam" id="PF22240">
    <property type="entry name" value="ISP_coupler"/>
    <property type="match status" value="1"/>
</dbReference>
<dbReference type="EMBL" id="BAABQU010000001">
    <property type="protein sequence ID" value="GAA5438572.1"/>
    <property type="molecule type" value="Genomic_DNA"/>
</dbReference>
<evidence type="ECO:0000256" key="1">
    <source>
        <dbReference type="ARBA" id="ARBA00011900"/>
    </source>
</evidence>
<feature type="domain" description="Type ISP restriction-modification enzyme LLaBIII C-terminal specificity" evidence="7">
    <location>
        <begin position="665"/>
        <end position="1019"/>
    </location>
</feature>
<evidence type="ECO:0000256" key="5">
    <source>
        <dbReference type="ARBA" id="ARBA00047942"/>
    </source>
</evidence>
<evidence type="ECO:0000256" key="3">
    <source>
        <dbReference type="ARBA" id="ARBA00022679"/>
    </source>
</evidence>
<comment type="catalytic activity">
    <reaction evidence="5">
        <text>a 2'-deoxyadenosine in DNA + S-adenosyl-L-methionine = an N(6)-methyl-2'-deoxyadenosine in DNA + S-adenosyl-L-homocysteine + H(+)</text>
        <dbReference type="Rhea" id="RHEA:15197"/>
        <dbReference type="Rhea" id="RHEA-COMP:12418"/>
        <dbReference type="Rhea" id="RHEA-COMP:12419"/>
        <dbReference type="ChEBI" id="CHEBI:15378"/>
        <dbReference type="ChEBI" id="CHEBI:57856"/>
        <dbReference type="ChEBI" id="CHEBI:59789"/>
        <dbReference type="ChEBI" id="CHEBI:90615"/>
        <dbReference type="ChEBI" id="CHEBI:90616"/>
        <dbReference type="EC" id="2.1.1.72"/>
    </reaction>
</comment>
<evidence type="ECO:0000259" key="8">
    <source>
        <dbReference type="Pfam" id="PF22240"/>
    </source>
</evidence>
<evidence type="ECO:0000259" key="7">
    <source>
        <dbReference type="Pfam" id="PF18135"/>
    </source>
</evidence>
<evidence type="ECO:0000313" key="10">
    <source>
        <dbReference type="Proteomes" id="UP001423409"/>
    </source>
</evidence>
<dbReference type="PANTHER" id="PTHR33841">
    <property type="entry name" value="DNA METHYLTRANSFERASE YEEA-RELATED"/>
    <property type="match status" value="1"/>
</dbReference>
<dbReference type="InterPro" id="IPR003356">
    <property type="entry name" value="DNA_methylase_A-5"/>
</dbReference>
<protein>
    <recommendedName>
        <fullName evidence="1">site-specific DNA-methyltransferase (adenine-specific)</fullName>
        <ecNumber evidence="1">2.1.1.72</ecNumber>
    </recommendedName>
</protein>
<dbReference type="Gene3D" id="3.40.50.150">
    <property type="entry name" value="Vaccinia Virus protein VP39"/>
    <property type="match status" value="1"/>
</dbReference>
<evidence type="ECO:0000259" key="6">
    <source>
        <dbReference type="Pfam" id="PF02384"/>
    </source>
</evidence>
<evidence type="ECO:0000256" key="2">
    <source>
        <dbReference type="ARBA" id="ARBA00022603"/>
    </source>
</evidence>
<evidence type="ECO:0000313" key="9">
    <source>
        <dbReference type="EMBL" id="GAA5438572.1"/>
    </source>
</evidence>
<dbReference type="Proteomes" id="UP001423409">
    <property type="component" value="Unassembled WGS sequence"/>
</dbReference>
<keyword evidence="2" id="KW-0489">Methyltransferase</keyword>
<dbReference type="PROSITE" id="PS00092">
    <property type="entry name" value="N6_MTASE"/>
    <property type="match status" value="1"/>
</dbReference>
<keyword evidence="10" id="KW-1185">Reference proteome</keyword>
<dbReference type="InterPro" id="IPR053980">
    <property type="entry name" value="ISP_coupler"/>
</dbReference>
<dbReference type="PANTHER" id="PTHR33841:SF1">
    <property type="entry name" value="DNA METHYLTRANSFERASE A"/>
    <property type="match status" value="1"/>
</dbReference>
<feature type="domain" description="DNA methylase adenine-specific" evidence="6">
    <location>
        <begin position="287"/>
        <end position="519"/>
    </location>
</feature>
<reference evidence="9 10" key="1">
    <citation type="submission" date="2024-02" db="EMBL/GenBank/DDBJ databases">
        <title>Deinococcus caeni NBRC 101312.</title>
        <authorList>
            <person name="Ichikawa N."/>
            <person name="Katano-Makiyama Y."/>
            <person name="Hidaka K."/>
        </authorList>
    </citation>
    <scope>NUCLEOTIDE SEQUENCE [LARGE SCALE GENOMIC DNA]</scope>
    <source>
        <strain evidence="9 10">NBRC 101312</strain>
    </source>
</reference>
<dbReference type="EC" id="2.1.1.72" evidence="1"/>
<sequence length="1042" mass="120045">MSKELVKKFQKRLEDAIHYGGTRNETSVRSAFQSLLSEWAESHGDSLRLVPEVGFKPKGQKNTVYPDGTLKDSLQQNRGYWESKDEHDTLDDEITKKFAKGYPKDNIIFEDSQTAVLIQHGEEVMRVNMEDADALTTLLQTFFAFVPEQVTEFRRAIEHFKDEMPHLLKILRDAITAAEQNTTFVHDRKEFIEIGQEAINPEFSAKDAGEMLIQHILTGDLFRSVFDNAQYHEDNNVAQQLQKLADTFYTGPVKRDIAGRTRRYYGAIQAAASHIADHHEKQRFLKVLYENFYRAYNPAGADRLGIFYTPGEIVRFMIEATDTLLERHFKKGLADKGVEILDPATGTGTFITELIDYLPKKTLEYKYANELHCNELALLPYYIANLNIEATYAQKTGKYAEFRNIVLVDTLDNTGFGIRSAQTSLFGSVSAENLDRVKRQNDRPVRVIIGNPPYRANQANENDNNKNREYPQIDRRIKETYVAASRAQKTKLYDMYSRFLRWATDRLKEDGIVAFVMNRSFIDSRTFDGFRKLAAQEYTHIYVIDLGGDVRANPKLSGPKHNVFAIQTGIAIAFLVKTTHSKQQSAGQKAGTAMIQYARRPEMELAREKLAWLAETKINDIEFEKIIPDKNFSWIEQSEHSWDEFISISKSNPGNSSSSKSNSGIFDENIIGISTNRDEWVFSESKDELSKKMRFFISEYNSKQKSLLKKIDNLIAQDRNRLIVDELGDTIKWSETLKRRITSWEKIQFEKIHIVKYLERPYAKSFFYSDIRLSDRLTERHHRMFSNRMTFSCPTICVSGVGSSKAFSCLATDTPFSLDLLEKTQTFPKRINEDSVDNITLEALKIFSKKYSDETVTRDSIFHYVYAVLHHPAYREKYALNLKQEFPRIPFYDNFPQWVAWGRELMDLHIGFETVKPFPLKRKDIQPKNDTPEALKLAQKARLKVVKDTAKKPTGAIELDGLTTLSGVPAQAWAYRLGNRSALEWVLERHKETTPKDPTIREQFNTYRFADHKERVIDLLARVTTVSVETMRILGEMPAETV</sequence>
<proteinExistence type="predicted"/>
<gene>
    <name evidence="9" type="ORF">Dcae01_00058</name>
</gene>
<dbReference type="PRINTS" id="PR00507">
    <property type="entry name" value="N12N6MTFRASE"/>
</dbReference>
<dbReference type="InterPro" id="IPR002052">
    <property type="entry name" value="DNA_methylase_N6_adenine_CS"/>
</dbReference>
<dbReference type="SUPFAM" id="SSF53335">
    <property type="entry name" value="S-adenosyl-L-methionine-dependent methyltransferases"/>
    <property type="match status" value="1"/>
</dbReference>
<dbReference type="InterPro" id="IPR029063">
    <property type="entry name" value="SAM-dependent_MTases_sf"/>
</dbReference>
<accession>A0ABP9UE77</accession>
<dbReference type="RefSeq" id="WP_345440266.1">
    <property type="nucleotide sequence ID" value="NZ_BAABQU010000001.1"/>
</dbReference>
<organism evidence="9 10">
    <name type="scientific">Deinococcus caeni</name>
    <dbReference type="NCBI Taxonomy" id="569127"/>
    <lineage>
        <taxon>Bacteria</taxon>
        <taxon>Thermotogati</taxon>
        <taxon>Deinococcota</taxon>
        <taxon>Deinococci</taxon>
        <taxon>Deinococcales</taxon>
        <taxon>Deinococcaceae</taxon>
        <taxon>Deinococcus</taxon>
    </lineage>
</organism>
<keyword evidence="4" id="KW-0680">Restriction system</keyword>
<dbReference type="InterPro" id="IPR041635">
    <property type="entry name" value="Type_ISP_LLaBIII_C"/>
</dbReference>
<dbReference type="InterPro" id="IPR050953">
    <property type="entry name" value="N4_N6_ade-DNA_methylase"/>
</dbReference>
<evidence type="ECO:0000256" key="4">
    <source>
        <dbReference type="ARBA" id="ARBA00022747"/>
    </source>
</evidence>
<dbReference type="Pfam" id="PF02384">
    <property type="entry name" value="N6_Mtase"/>
    <property type="match status" value="1"/>
</dbReference>
<comment type="caution">
    <text evidence="9">The sequence shown here is derived from an EMBL/GenBank/DDBJ whole genome shotgun (WGS) entry which is preliminary data.</text>
</comment>